<dbReference type="Gene3D" id="3.40.50.300">
    <property type="entry name" value="P-loop containing nucleotide triphosphate hydrolases"/>
    <property type="match status" value="1"/>
</dbReference>
<proteinExistence type="predicted"/>
<dbReference type="EMBL" id="MT075580">
    <property type="protein sequence ID" value="QIS31180.1"/>
    <property type="molecule type" value="Genomic_DNA"/>
</dbReference>
<dbReference type="AlphaFoldDB" id="A0A6H0A0G7"/>
<evidence type="ECO:0008006" key="2">
    <source>
        <dbReference type="Google" id="ProtNLM"/>
    </source>
</evidence>
<sequence>MLNEIIKPLYANEIIKSLYAGEKIIIVGECGAGKTHLLNQIREALIADNNPASILAGKFQANSEKDFDEILDEIKHDKNYTGKNFILMDEEDKFWLDDFKFLDKIADKLQSDIGYVATMQAGRGMKKIQEVIADKNVTKYFSKIIVVGYPRRSKGYFIVIDKKDENTFNWSHFERLQSNLYY</sequence>
<dbReference type="InterPro" id="IPR027417">
    <property type="entry name" value="P-loop_NTPase"/>
</dbReference>
<protein>
    <recommendedName>
        <fullName evidence="2">AAA+ ATPase domain-containing protein</fullName>
    </recommendedName>
</protein>
<dbReference type="RefSeq" id="WP_031417271.1">
    <property type="nucleotide sequence ID" value="NZ_CP064071.1"/>
</dbReference>
<evidence type="ECO:0000313" key="1">
    <source>
        <dbReference type="EMBL" id="QIS31180.1"/>
    </source>
</evidence>
<geneLocation type="plasmid" evidence="1">
    <name>pSSII-1</name>
</geneLocation>
<dbReference type="SUPFAM" id="SSF52540">
    <property type="entry name" value="P-loop containing nucleoside triphosphate hydrolases"/>
    <property type="match status" value="1"/>
</dbReference>
<keyword evidence="1" id="KW-0614">Plasmid</keyword>
<accession>A0A6H0A0G7</accession>
<organism evidence="1">
    <name type="scientific">Lysinibacillus sphaericus</name>
    <name type="common">Bacillus sphaericus</name>
    <dbReference type="NCBI Taxonomy" id="1421"/>
    <lineage>
        <taxon>Bacteria</taxon>
        <taxon>Bacillati</taxon>
        <taxon>Bacillota</taxon>
        <taxon>Bacilli</taxon>
        <taxon>Bacillales</taxon>
        <taxon>Bacillaceae</taxon>
        <taxon>Lysinibacillus</taxon>
    </lineage>
</organism>
<name>A0A6H0A0G7_LYSSH</name>
<reference evidence="1" key="1">
    <citation type="submission" date="2020-02" db="EMBL/GenBank/DDBJ databases">
        <authorList>
            <person name="Hu X."/>
            <person name="Yuan Z."/>
            <person name="Cheng J."/>
            <person name="Geng P."/>
        </authorList>
    </citation>
    <scope>NUCLEOTIDE SEQUENCE</scope>
    <source>
        <strain evidence="1">SSII-1</strain>
        <plasmid evidence="1">pSSII-1</plasmid>
    </source>
</reference>